<dbReference type="InterPro" id="IPR056924">
    <property type="entry name" value="SH3_Tf2-1"/>
</dbReference>
<reference evidence="3" key="1">
    <citation type="submission" date="2017-03" db="EMBL/GenBank/DDBJ databases">
        <title>Phytopthora megakarya and P. palmivora, two closely related causual agents of cacao black pod achieved similar genome size and gene model numbers by different mechanisms.</title>
        <authorList>
            <person name="Ali S."/>
            <person name="Shao J."/>
            <person name="Larry D.J."/>
            <person name="Kronmiller B."/>
            <person name="Shen D."/>
            <person name="Strem M.D."/>
            <person name="Melnick R.L."/>
            <person name="Guiltinan M.J."/>
            <person name="Tyler B.M."/>
            <person name="Meinhardt L.W."/>
            <person name="Bailey B.A."/>
        </authorList>
    </citation>
    <scope>NUCLEOTIDE SEQUENCE [LARGE SCALE GENOMIC DNA]</scope>
    <source>
        <strain evidence="3">zdho120</strain>
    </source>
</reference>
<evidence type="ECO:0000313" key="3">
    <source>
        <dbReference type="Proteomes" id="UP000198211"/>
    </source>
</evidence>
<protein>
    <recommendedName>
        <fullName evidence="1">Integrase catalytic domain-containing protein</fullName>
    </recommendedName>
</protein>
<dbReference type="Proteomes" id="UP000198211">
    <property type="component" value="Unassembled WGS sequence"/>
</dbReference>
<dbReference type="InterPro" id="IPR001584">
    <property type="entry name" value="Integrase_cat-core"/>
</dbReference>
<dbReference type="AlphaFoldDB" id="A0A225VFC1"/>
<dbReference type="Gene3D" id="3.30.420.10">
    <property type="entry name" value="Ribonuclease H-like superfamily/Ribonuclease H"/>
    <property type="match status" value="1"/>
</dbReference>
<proteinExistence type="predicted"/>
<dbReference type="STRING" id="4795.A0A225VFC1"/>
<gene>
    <name evidence="2" type="ORF">PHMEG_00025118</name>
</gene>
<dbReference type="Pfam" id="PF11904">
    <property type="entry name" value="ANKRD13_C"/>
    <property type="match status" value="1"/>
</dbReference>
<dbReference type="PANTHER" id="PTHR37984:SF5">
    <property type="entry name" value="PROTEIN NYNRIN-LIKE"/>
    <property type="match status" value="1"/>
</dbReference>
<dbReference type="PANTHER" id="PTHR37984">
    <property type="entry name" value="PROTEIN CBG26694"/>
    <property type="match status" value="1"/>
</dbReference>
<dbReference type="GO" id="GO:0003676">
    <property type="term" value="F:nucleic acid binding"/>
    <property type="evidence" value="ECO:0007669"/>
    <property type="project" value="InterPro"/>
</dbReference>
<dbReference type="EMBL" id="NBNE01005672">
    <property type="protein sequence ID" value="OWZ03190.1"/>
    <property type="molecule type" value="Genomic_DNA"/>
</dbReference>
<dbReference type="SUPFAM" id="SSF53098">
    <property type="entry name" value="Ribonuclease H-like"/>
    <property type="match status" value="1"/>
</dbReference>
<dbReference type="InterPro" id="IPR055285">
    <property type="entry name" value="ANKRD13_C"/>
</dbReference>
<organism evidence="2 3">
    <name type="scientific">Phytophthora megakarya</name>
    <dbReference type="NCBI Taxonomy" id="4795"/>
    <lineage>
        <taxon>Eukaryota</taxon>
        <taxon>Sar</taxon>
        <taxon>Stramenopiles</taxon>
        <taxon>Oomycota</taxon>
        <taxon>Peronosporomycetes</taxon>
        <taxon>Peronosporales</taxon>
        <taxon>Peronosporaceae</taxon>
        <taxon>Phytophthora</taxon>
    </lineage>
</organism>
<name>A0A225VFC1_9STRA</name>
<comment type="caution">
    <text evidence="2">The sequence shown here is derived from an EMBL/GenBank/DDBJ whole genome shotgun (WGS) entry which is preliminary data.</text>
</comment>
<feature type="domain" description="Integrase catalytic" evidence="1">
    <location>
        <begin position="50"/>
        <end position="205"/>
    </location>
</feature>
<accession>A0A225VFC1</accession>
<evidence type="ECO:0000313" key="2">
    <source>
        <dbReference type="EMBL" id="OWZ03190.1"/>
    </source>
</evidence>
<dbReference type="Pfam" id="PF24626">
    <property type="entry name" value="SH3_Tf2-1"/>
    <property type="match status" value="1"/>
</dbReference>
<dbReference type="GO" id="GO:0015074">
    <property type="term" value="P:DNA integration"/>
    <property type="evidence" value="ECO:0007669"/>
    <property type="project" value="InterPro"/>
</dbReference>
<dbReference type="InterPro" id="IPR036397">
    <property type="entry name" value="RNaseH_sf"/>
</dbReference>
<dbReference type="OrthoDB" id="123497at2759"/>
<dbReference type="PROSITE" id="PS50994">
    <property type="entry name" value="INTEGRASE"/>
    <property type="match status" value="1"/>
</dbReference>
<dbReference type="InterPro" id="IPR012337">
    <property type="entry name" value="RNaseH-like_sf"/>
</dbReference>
<evidence type="ECO:0000259" key="1">
    <source>
        <dbReference type="PROSITE" id="PS50994"/>
    </source>
</evidence>
<sequence length="344" mass="39733">MGSKSRAKEEEMTFEDWLEVSIERLPICLRDLRPCRYIMLHTEPSCRKITKSCPATVYMSDQFQFSVSEFLPVIEVLSTTTSAFESMQEFFSATVTGGFPVQFCFPLVPSPKTIVSDRDTKFTSKFWQATMTAMETQHNLSSAFRPQTDGQTERTSRCIGAYLRGVSSPAQDDWDEYLHLAQITYNRRVHSTIGMSPFQADIGYIPFMPDDVAIYPEFKKLEKSAQEFLLRQQTLLKVAQDGMSEAQERMKHYYDLNRYVQNFGVIDMVRLDRIHMNIRHKGYTQSKKLAPRSIGPFPVLKKISKDSYELGLSKGLKMHSVFHTSLLKPYQKDINRKLKATKWC</sequence>
<dbReference type="InterPro" id="IPR050951">
    <property type="entry name" value="Retrovirus_Pol_polyprotein"/>
</dbReference>
<keyword evidence="3" id="KW-1185">Reference proteome</keyword>